<name>A0A2T3QP50_PHODM</name>
<dbReference type="PROSITE" id="PS51898">
    <property type="entry name" value="TYR_RECOMBINASE"/>
    <property type="match status" value="1"/>
</dbReference>
<accession>A0A2T3QP50</accession>
<gene>
    <name evidence="3" type="ORF">NCTC11647_01446</name>
</gene>
<reference evidence="3 4" key="1">
    <citation type="submission" date="2018-06" db="EMBL/GenBank/DDBJ databases">
        <authorList>
            <consortium name="Pathogen Informatics"/>
            <person name="Doyle S."/>
        </authorList>
    </citation>
    <scope>NUCLEOTIDE SEQUENCE [LARGE SCALE GENOMIC DNA]</scope>
    <source>
        <strain evidence="3 4">NCTC11647</strain>
    </source>
</reference>
<dbReference type="PANTHER" id="PTHR30349">
    <property type="entry name" value="PHAGE INTEGRASE-RELATED"/>
    <property type="match status" value="1"/>
</dbReference>
<evidence type="ECO:0000313" key="4">
    <source>
        <dbReference type="Proteomes" id="UP000251647"/>
    </source>
</evidence>
<dbReference type="RefSeq" id="WP_005299123.1">
    <property type="nucleotide sequence ID" value="NZ_PYOG01000002.1"/>
</dbReference>
<dbReference type="InterPro" id="IPR050090">
    <property type="entry name" value="Tyrosine_recombinase_XerCD"/>
</dbReference>
<dbReference type="Proteomes" id="UP000251647">
    <property type="component" value="Unassembled WGS sequence"/>
</dbReference>
<evidence type="ECO:0000256" key="1">
    <source>
        <dbReference type="ARBA" id="ARBA00022908"/>
    </source>
</evidence>
<dbReference type="AlphaFoldDB" id="A0A2T3QP50"/>
<organism evidence="3 4">
    <name type="scientific">Photobacterium damselae</name>
    <dbReference type="NCBI Taxonomy" id="38293"/>
    <lineage>
        <taxon>Bacteria</taxon>
        <taxon>Pseudomonadati</taxon>
        <taxon>Pseudomonadota</taxon>
        <taxon>Gammaproteobacteria</taxon>
        <taxon>Vibrionales</taxon>
        <taxon>Vibrionaceae</taxon>
        <taxon>Photobacterium</taxon>
    </lineage>
</organism>
<dbReference type="SUPFAM" id="SSF56349">
    <property type="entry name" value="DNA breaking-rejoining enzymes"/>
    <property type="match status" value="1"/>
</dbReference>
<evidence type="ECO:0000256" key="2">
    <source>
        <dbReference type="ARBA" id="ARBA00023172"/>
    </source>
</evidence>
<dbReference type="Gene3D" id="1.10.443.10">
    <property type="entry name" value="Intergrase catalytic core"/>
    <property type="match status" value="1"/>
</dbReference>
<dbReference type="GO" id="GO:0015074">
    <property type="term" value="P:DNA integration"/>
    <property type="evidence" value="ECO:0007669"/>
    <property type="project" value="UniProtKB-KW"/>
</dbReference>
<dbReference type="EMBL" id="UATL01000001">
    <property type="protein sequence ID" value="SPY28357.1"/>
    <property type="molecule type" value="Genomic_DNA"/>
</dbReference>
<dbReference type="Pfam" id="PF00589">
    <property type="entry name" value="Phage_integrase"/>
    <property type="match status" value="1"/>
</dbReference>
<dbReference type="InterPro" id="IPR002104">
    <property type="entry name" value="Integrase_catalytic"/>
</dbReference>
<keyword evidence="2" id="KW-0233">DNA recombination</keyword>
<dbReference type="CDD" id="cd00397">
    <property type="entry name" value="DNA_BRE_C"/>
    <property type="match status" value="1"/>
</dbReference>
<evidence type="ECO:0000313" key="3">
    <source>
        <dbReference type="EMBL" id="SPY28357.1"/>
    </source>
</evidence>
<keyword evidence="1" id="KW-0229">DNA integration</keyword>
<protein>
    <submittedName>
        <fullName evidence="3">Site-specific tyrosine recombinase XerC</fullName>
    </submittedName>
</protein>
<dbReference type="PANTHER" id="PTHR30349:SF64">
    <property type="entry name" value="PROPHAGE INTEGRASE INTD-RELATED"/>
    <property type="match status" value="1"/>
</dbReference>
<dbReference type="GO" id="GO:0006310">
    <property type="term" value="P:DNA recombination"/>
    <property type="evidence" value="ECO:0007669"/>
    <property type="project" value="UniProtKB-KW"/>
</dbReference>
<dbReference type="InterPro" id="IPR013762">
    <property type="entry name" value="Integrase-like_cat_sf"/>
</dbReference>
<dbReference type="GO" id="GO:0003677">
    <property type="term" value="F:DNA binding"/>
    <property type="evidence" value="ECO:0007669"/>
    <property type="project" value="InterPro"/>
</dbReference>
<dbReference type="InterPro" id="IPR011010">
    <property type="entry name" value="DNA_brk_join_enz"/>
</dbReference>
<dbReference type="OrthoDB" id="6388170at2"/>
<sequence>MARQRKLVSSEYANGDYTSVTLAVERKPVLEFVHDDNGELKPSIKERINPTMVTIPLLTDPSGALVFPANLYLHHVAQDSVELSTLNTHSQALLLFYRWLRLAGKTIYDCSSEREEGVVYGFRDFLVDNLKRDVVVDGEVTTEGIWEASTAATYVGVIIQFYEFMHVERIIRMSENFIPFEYTTKRIRKRNGKGRKRGVEKVNQHDILGHTKVGDKDFISVNTTGLLKPFKGAKPNASTSHKLTPMREDEKRIFYSYLKLDSNFESASEVKNLMLYLATEVGVRVEELVTFPASEVRYPSPELDTIPVLLSPVKNGCQTKYDKARTIQVPRKVMDALFLYKTSKARVRAESRALVKHNCLFVSHTEGRYYSPNTIEKHFESIRKNIRLTHKDWYFTVHDTRATFATHWLYEQHASRGLIFDMLLTELAELMGHEQTATTQKYIDHMNNDKHWREFAQRKNNYMKALMRNQ</sequence>
<proteinExistence type="predicted"/>